<feature type="compositionally biased region" description="Polar residues" evidence="1">
    <location>
        <begin position="1"/>
        <end position="14"/>
    </location>
</feature>
<protein>
    <submittedName>
        <fullName evidence="2">Uncharacterized protein</fullName>
    </submittedName>
</protein>
<feature type="compositionally biased region" description="Acidic residues" evidence="1">
    <location>
        <begin position="81"/>
        <end position="103"/>
    </location>
</feature>
<evidence type="ECO:0000313" key="2">
    <source>
        <dbReference type="EMBL" id="RDB29259.1"/>
    </source>
</evidence>
<accession>A0A369K3P9</accession>
<gene>
    <name evidence="2" type="ORF">Hypma_015598</name>
</gene>
<feature type="region of interest" description="Disordered" evidence="1">
    <location>
        <begin position="1"/>
        <end position="103"/>
    </location>
</feature>
<evidence type="ECO:0000313" key="3">
    <source>
        <dbReference type="Proteomes" id="UP000076154"/>
    </source>
</evidence>
<proteinExistence type="predicted"/>
<dbReference type="InParanoid" id="A0A369K3P9"/>
<feature type="compositionally biased region" description="Low complexity" evidence="1">
    <location>
        <begin position="64"/>
        <end position="80"/>
    </location>
</feature>
<name>A0A369K3P9_HYPMA</name>
<dbReference type="Proteomes" id="UP000076154">
    <property type="component" value="Unassembled WGS sequence"/>
</dbReference>
<comment type="caution">
    <text evidence="2">The sequence shown here is derived from an EMBL/GenBank/DDBJ whole genome shotgun (WGS) entry which is preliminary data.</text>
</comment>
<dbReference type="EMBL" id="LUEZ02000010">
    <property type="protein sequence ID" value="RDB29259.1"/>
    <property type="molecule type" value="Genomic_DNA"/>
</dbReference>
<evidence type="ECO:0000256" key="1">
    <source>
        <dbReference type="SAM" id="MobiDB-lite"/>
    </source>
</evidence>
<dbReference type="AlphaFoldDB" id="A0A369K3P9"/>
<sequence length="103" mass="11499">MFSNGTIPRNSQAYNKPDPEYEEPSSSQLANDKEEGEALREEMEVDKRRLESLEQKNEAEDSDFYPSSQASSSSYGSDDGNSNDDDEDDEEDETEAGSEADDN</sequence>
<reference evidence="2" key="1">
    <citation type="submission" date="2018-04" db="EMBL/GenBank/DDBJ databases">
        <title>Whole genome sequencing of Hypsizygus marmoreus.</title>
        <authorList>
            <person name="Choi I.-G."/>
            <person name="Min B."/>
            <person name="Kim J.-G."/>
            <person name="Kim S."/>
            <person name="Oh Y.-L."/>
            <person name="Kong W.-S."/>
            <person name="Park H."/>
            <person name="Jeong J."/>
            <person name="Song E.-S."/>
        </authorList>
    </citation>
    <scope>NUCLEOTIDE SEQUENCE [LARGE SCALE GENOMIC DNA]</scope>
    <source>
        <strain evidence="2">51987-8</strain>
    </source>
</reference>
<organism evidence="2 3">
    <name type="scientific">Hypsizygus marmoreus</name>
    <name type="common">White beech mushroom</name>
    <name type="synonym">Agaricus marmoreus</name>
    <dbReference type="NCBI Taxonomy" id="39966"/>
    <lineage>
        <taxon>Eukaryota</taxon>
        <taxon>Fungi</taxon>
        <taxon>Dikarya</taxon>
        <taxon>Basidiomycota</taxon>
        <taxon>Agaricomycotina</taxon>
        <taxon>Agaricomycetes</taxon>
        <taxon>Agaricomycetidae</taxon>
        <taxon>Agaricales</taxon>
        <taxon>Tricholomatineae</taxon>
        <taxon>Lyophyllaceae</taxon>
        <taxon>Hypsizygus</taxon>
    </lineage>
</organism>
<keyword evidence="3" id="KW-1185">Reference proteome</keyword>
<feature type="compositionally biased region" description="Basic and acidic residues" evidence="1">
    <location>
        <begin position="31"/>
        <end position="59"/>
    </location>
</feature>